<accession>M4VAZ9</accession>
<dbReference type="PATRIC" id="fig|1184267.3.peg.1452"/>
<evidence type="ECO:0000256" key="1">
    <source>
        <dbReference type="SAM" id="MobiDB-lite"/>
    </source>
</evidence>
<protein>
    <submittedName>
        <fullName evidence="2">Uncharacterized protein</fullName>
    </submittedName>
</protein>
<dbReference type="EMBL" id="CP003537">
    <property type="protein sequence ID" value="AGH95650.1"/>
    <property type="molecule type" value="Genomic_DNA"/>
</dbReference>
<dbReference type="AlphaFoldDB" id="M4VAZ9"/>
<evidence type="ECO:0000313" key="3">
    <source>
        <dbReference type="Proteomes" id="UP000012040"/>
    </source>
</evidence>
<proteinExistence type="predicted"/>
<keyword evidence="3" id="KW-1185">Reference proteome</keyword>
<feature type="region of interest" description="Disordered" evidence="1">
    <location>
        <begin position="99"/>
        <end position="123"/>
    </location>
</feature>
<reference evidence="2 3" key="1">
    <citation type="journal article" date="2013" name="ISME J.">
        <title>By their genes ye shall know them: genomic signatures of predatory bacteria.</title>
        <authorList>
            <person name="Pasternak Z."/>
            <person name="Pietrokovski S."/>
            <person name="Rotem O."/>
            <person name="Gophna U."/>
            <person name="Lurie-Weinberger M.N."/>
            <person name="Jurkevitch E."/>
        </authorList>
    </citation>
    <scope>NUCLEOTIDE SEQUENCE [LARGE SCALE GENOMIC DNA]</scope>
    <source>
        <strain evidence="2 3">JSS</strain>
    </source>
</reference>
<dbReference type="KEGG" id="bex:A11Q_1434"/>
<dbReference type="Proteomes" id="UP000012040">
    <property type="component" value="Chromosome"/>
</dbReference>
<gene>
    <name evidence="2" type="ORF">A11Q_1434</name>
</gene>
<dbReference type="RefSeq" id="WP_015470140.1">
    <property type="nucleotide sequence ID" value="NC_020813.1"/>
</dbReference>
<organism evidence="2 3">
    <name type="scientific">Pseudobdellovibrio exovorus JSS</name>
    <dbReference type="NCBI Taxonomy" id="1184267"/>
    <lineage>
        <taxon>Bacteria</taxon>
        <taxon>Pseudomonadati</taxon>
        <taxon>Bdellovibrionota</taxon>
        <taxon>Bdellovibrionia</taxon>
        <taxon>Bdellovibrionales</taxon>
        <taxon>Pseudobdellovibrionaceae</taxon>
        <taxon>Pseudobdellovibrio</taxon>
    </lineage>
</organism>
<dbReference type="HOGENOM" id="CLU_2010791_0_0_7"/>
<evidence type="ECO:0000313" key="2">
    <source>
        <dbReference type="EMBL" id="AGH95650.1"/>
    </source>
</evidence>
<name>M4VAZ9_9BACT</name>
<sequence length="123" mass="14602">MRVKVHYRHISYSVELTQNITEWLEEQLPIGQYASQLHIDLFFSKSTPYSKPSLVVFECHLRARAPWLSSEIFVKDQNEDFWGLVTSCGAMLKRQIMRDLSQRRSSQRQSHRWQQPPTDYTAE</sequence>
<dbReference type="STRING" id="1184267.A11Q_1434"/>